<feature type="non-terminal residue" evidence="3">
    <location>
        <position position="386"/>
    </location>
</feature>
<feature type="compositionally biased region" description="Basic and acidic residues" evidence="1">
    <location>
        <begin position="365"/>
        <end position="386"/>
    </location>
</feature>
<feature type="region of interest" description="Disordered" evidence="1">
    <location>
        <begin position="1"/>
        <end position="56"/>
    </location>
</feature>
<evidence type="ECO:0000256" key="1">
    <source>
        <dbReference type="SAM" id="MobiDB-lite"/>
    </source>
</evidence>
<evidence type="ECO:0000256" key="2">
    <source>
        <dbReference type="SAM" id="Phobius"/>
    </source>
</evidence>
<keyword evidence="2" id="KW-0812">Transmembrane</keyword>
<gene>
    <name evidence="3" type="ORF">PCOR1329_LOCUS69109</name>
</gene>
<organism evidence="3 4">
    <name type="scientific">Prorocentrum cordatum</name>
    <dbReference type="NCBI Taxonomy" id="2364126"/>
    <lineage>
        <taxon>Eukaryota</taxon>
        <taxon>Sar</taxon>
        <taxon>Alveolata</taxon>
        <taxon>Dinophyceae</taxon>
        <taxon>Prorocentrales</taxon>
        <taxon>Prorocentraceae</taxon>
        <taxon>Prorocentrum</taxon>
    </lineage>
</organism>
<keyword evidence="2" id="KW-0472">Membrane</keyword>
<feature type="compositionally biased region" description="Basic residues" evidence="1">
    <location>
        <begin position="42"/>
        <end position="53"/>
    </location>
</feature>
<keyword evidence="4" id="KW-1185">Reference proteome</keyword>
<proteinExistence type="predicted"/>
<reference evidence="3" key="1">
    <citation type="submission" date="2023-10" db="EMBL/GenBank/DDBJ databases">
        <authorList>
            <person name="Chen Y."/>
            <person name="Shah S."/>
            <person name="Dougan E. K."/>
            <person name="Thang M."/>
            <person name="Chan C."/>
        </authorList>
    </citation>
    <scope>NUCLEOTIDE SEQUENCE [LARGE SCALE GENOMIC DNA]</scope>
</reference>
<keyword evidence="2" id="KW-1133">Transmembrane helix</keyword>
<comment type="caution">
    <text evidence="3">The sequence shown here is derived from an EMBL/GenBank/DDBJ whole genome shotgun (WGS) entry which is preliminary data.</text>
</comment>
<feature type="compositionally biased region" description="Low complexity" evidence="1">
    <location>
        <begin position="1"/>
        <end position="30"/>
    </location>
</feature>
<evidence type="ECO:0000313" key="4">
    <source>
        <dbReference type="Proteomes" id="UP001189429"/>
    </source>
</evidence>
<accession>A0ABN9WNQ6</accession>
<dbReference type="EMBL" id="CAUYUJ010019057">
    <property type="protein sequence ID" value="CAK0888294.1"/>
    <property type="molecule type" value="Genomic_DNA"/>
</dbReference>
<protein>
    <submittedName>
        <fullName evidence="3">Uncharacterized protein</fullName>
    </submittedName>
</protein>
<sequence>MASPSTASRSRPRSSGTRSSWSSLTRTNSRVKSQSMALWPRRPGKSSRKRTTSRRWLTQQGALSTMLLAQYRAGSGEPLSCLISRYPRNRQLSRWACVVGSKQPAASGCWHWFTCREVPLSVHIGWQRVNPRGAFKKWFIARLLQGVLLPTLYFLPLHYVACVMELLLLRSKTTMRNRLGWCTDAREHVSSWSGSVLPHARTGPADAHSRPSEAVRSALLAASEPDWALEALRGAVVAASESDMEALAGALLAASEPAPLGPGLAAVQLPLGSLPEGAKPSPLGPGLCRADHVVRARQDAGKCSYVDVRGGLLGGKSQTGFGIGSAMPETANALCCSTPYESEEDWDTIFEHGASPSEAACSDSSHSDPAETDMDSQRKVEAPALH</sequence>
<name>A0ABN9WNQ6_9DINO</name>
<feature type="region of interest" description="Disordered" evidence="1">
    <location>
        <begin position="352"/>
        <end position="386"/>
    </location>
</feature>
<dbReference type="Proteomes" id="UP001189429">
    <property type="component" value="Unassembled WGS sequence"/>
</dbReference>
<feature type="transmembrane region" description="Helical" evidence="2">
    <location>
        <begin position="147"/>
        <end position="169"/>
    </location>
</feature>
<evidence type="ECO:0000313" key="3">
    <source>
        <dbReference type="EMBL" id="CAK0888294.1"/>
    </source>
</evidence>